<dbReference type="PANTHER" id="PTHR48229">
    <property type="entry name" value="CAIB/BAIF FAMILY ENZYME (AFU_ORTHOLOGUE AFUA_1G05360)-RELATED"/>
    <property type="match status" value="1"/>
</dbReference>
<accession>A0ABR4B6S3</accession>
<evidence type="ECO:0000313" key="2">
    <source>
        <dbReference type="Proteomes" id="UP001590951"/>
    </source>
</evidence>
<proteinExistence type="predicted"/>
<dbReference type="PANTHER" id="PTHR48229:SF1">
    <property type="entry name" value="ALPHA METHYLACYL-COA RACEMASE-RELATED"/>
    <property type="match status" value="1"/>
</dbReference>
<dbReference type="InterPro" id="IPR052985">
    <property type="entry name" value="CoA-trans_III_biosynth/detox"/>
</dbReference>
<comment type="caution">
    <text evidence="1">The sequence shown here is derived from an EMBL/GenBank/DDBJ whole genome shotgun (WGS) entry which is preliminary data.</text>
</comment>
<dbReference type="Proteomes" id="UP001590951">
    <property type="component" value="Unassembled WGS sequence"/>
</dbReference>
<dbReference type="EMBL" id="JBHFEH010000020">
    <property type="protein sequence ID" value="KAL2053557.1"/>
    <property type="molecule type" value="Genomic_DNA"/>
</dbReference>
<keyword evidence="2" id="KW-1185">Reference proteome</keyword>
<sequence length="100" mass="10908">MDQLLETASDLIPREAKSHAQAAVFESNGQEDQTAFPCPLKETEAISALKAVVAVVLTTVADLQDGHEARRISLNVERAACSLFAAYLSMIDDMWKANQM</sequence>
<organism evidence="1 2">
    <name type="scientific">Lepraria finkii</name>
    <dbReference type="NCBI Taxonomy" id="1340010"/>
    <lineage>
        <taxon>Eukaryota</taxon>
        <taxon>Fungi</taxon>
        <taxon>Dikarya</taxon>
        <taxon>Ascomycota</taxon>
        <taxon>Pezizomycotina</taxon>
        <taxon>Lecanoromycetes</taxon>
        <taxon>OSLEUM clade</taxon>
        <taxon>Lecanoromycetidae</taxon>
        <taxon>Lecanorales</taxon>
        <taxon>Lecanorineae</taxon>
        <taxon>Stereocaulaceae</taxon>
        <taxon>Lepraria</taxon>
    </lineage>
</organism>
<name>A0ABR4B6S3_9LECA</name>
<protein>
    <submittedName>
        <fullName evidence="1">Uncharacterized protein</fullName>
    </submittedName>
</protein>
<reference evidence="1 2" key="1">
    <citation type="submission" date="2024-09" db="EMBL/GenBank/DDBJ databases">
        <title>Rethinking Asexuality: The Enigmatic Case of Functional Sexual Genes in Lepraria (Stereocaulaceae).</title>
        <authorList>
            <person name="Doellman M."/>
            <person name="Sun Y."/>
            <person name="Barcenas-Pena A."/>
            <person name="Lumbsch H.T."/>
            <person name="Grewe F."/>
        </authorList>
    </citation>
    <scope>NUCLEOTIDE SEQUENCE [LARGE SCALE GENOMIC DNA]</scope>
    <source>
        <strain evidence="1 2">Grewe 0041</strain>
    </source>
</reference>
<gene>
    <name evidence="1" type="ORF">ABVK25_006209</name>
</gene>
<evidence type="ECO:0000313" key="1">
    <source>
        <dbReference type="EMBL" id="KAL2053557.1"/>
    </source>
</evidence>